<gene>
    <name evidence="1" type="ORF">QPR60_12235</name>
</gene>
<accession>A0AAW8ZD38</accession>
<evidence type="ECO:0000313" key="1">
    <source>
        <dbReference type="EMBL" id="WMB09389.1"/>
    </source>
</evidence>
<protein>
    <submittedName>
        <fullName evidence="1">Uncharacterized protein</fullName>
    </submittedName>
</protein>
<name>A0AAW8ZD38_9ENTR</name>
<dbReference type="RefSeq" id="WP_006810850.1">
    <property type="nucleotide sequence ID" value="NZ_CP077308.1"/>
</dbReference>
<reference evidence="1" key="1">
    <citation type="journal article" date="2023" name="J. Antimicrob. Chemother.">
        <title>Emergence of OXA-48-producing Enterobacter hormaechei in a Swiss companion animal clinic and their genetic relationship to clinical human isolates.</title>
        <authorList>
            <person name="Dona V."/>
            <person name="Nordmann P."/>
            <person name="Kittl S."/>
            <person name="Schuller S."/>
            <person name="Bouvier M."/>
            <person name="Poirel L."/>
            <person name="Endimiani A."/>
            <person name="Perreten V."/>
        </authorList>
    </citation>
    <scope>NUCLEOTIDE SEQUENCE</scope>
    <source>
        <strain evidence="1">Ehh_25</strain>
    </source>
</reference>
<dbReference type="GeneID" id="93202173"/>
<dbReference type="EMBL" id="CP126746">
    <property type="protein sequence ID" value="WMB09389.1"/>
    <property type="molecule type" value="Genomic_DNA"/>
</dbReference>
<dbReference type="Proteomes" id="UP001229386">
    <property type="component" value="Chromosome"/>
</dbReference>
<organism evidence="1 2">
    <name type="scientific">Enterobacter hormaechei</name>
    <dbReference type="NCBI Taxonomy" id="158836"/>
    <lineage>
        <taxon>Bacteria</taxon>
        <taxon>Pseudomonadati</taxon>
        <taxon>Pseudomonadota</taxon>
        <taxon>Gammaproteobacteria</taxon>
        <taxon>Enterobacterales</taxon>
        <taxon>Enterobacteriaceae</taxon>
        <taxon>Enterobacter</taxon>
        <taxon>Enterobacter cloacae complex</taxon>
    </lineage>
</organism>
<dbReference type="AlphaFoldDB" id="A0AAW8ZD38"/>
<sequence length="41" mass="4763">MKMLKTAIIETILQLNLESHHDESLVVVIGEQREEIMQDKV</sequence>
<evidence type="ECO:0000313" key="2">
    <source>
        <dbReference type="Proteomes" id="UP001229386"/>
    </source>
</evidence>
<proteinExistence type="predicted"/>